<proteinExistence type="predicted"/>
<dbReference type="Proteomes" id="UP001218188">
    <property type="component" value="Unassembled WGS sequence"/>
</dbReference>
<gene>
    <name evidence="2" type="ORF">C8F04DRAFT_1310937</name>
</gene>
<feature type="region of interest" description="Disordered" evidence="1">
    <location>
        <begin position="1"/>
        <end position="105"/>
    </location>
</feature>
<keyword evidence="3" id="KW-1185">Reference proteome</keyword>
<feature type="non-terminal residue" evidence="2">
    <location>
        <position position="251"/>
    </location>
</feature>
<dbReference type="EMBL" id="JARJCM010000021">
    <property type="protein sequence ID" value="KAJ7040513.1"/>
    <property type="molecule type" value="Genomic_DNA"/>
</dbReference>
<evidence type="ECO:0000313" key="2">
    <source>
        <dbReference type="EMBL" id="KAJ7040513.1"/>
    </source>
</evidence>
<accession>A0AAD6T6W2</accession>
<name>A0AAD6T6W2_9AGAR</name>
<feature type="compositionally biased region" description="Basic residues" evidence="1">
    <location>
        <begin position="93"/>
        <end position="104"/>
    </location>
</feature>
<evidence type="ECO:0000256" key="1">
    <source>
        <dbReference type="SAM" id="MobiDB-lite"/>
    </source>
</evidence>
<dbReference type="AlphaFoldDB" id="A0AAD6T6W2"/>
<protein>
    <submittedName>
        <fullName evidence="2">Uncharacterized protein</fullName>
    </submittedName>
</protein>
<sequence>EVATASYTQRPAVAGGSSTQRAPTRGLGSPKTMRASTQHRSKTKQRGKRRREGEAESRFRHCAQLRQQQHRPIRPVRTASSSPHEAQATKSLQKSKTKTQHPPRRRIDIEDIRAPVQSPRPAPAAGRRRCTYTRADVVDGVDAGEGLRDELVSGDGEAGGAIVLVGWRAHVDRPFAVVSRLVRFAGGSYSSAEWLSEVVLDLPPRILPRLGLSPTLRFLAVFLQMLPSSKIRNTFIKMRGNTSGEPPGKAT</sequence>
<reference evidence="2" key="1">
    <citation type="submission" date="2023-03" db="EMBL/GenBank/DDBJ databases">
        <title>Massive genome expansion in bonnet fungi (Mycena s.s.) driven by repeated elements and novel gene families across ecological guilds.</title>
        <authorList>
            <consortium name="Lawrence Berkeley National Laboratory"/>
            <person name="Harder C.B."/>
            <person name="Miyauchi S."/>
            <person name="Viragh M."/>
            <person name="Kuo A."/>
            <person name="Thoen E."/>
            <person name="Andreopoulos B."/>
            <person name="Lu D."/>
            <person name="Skrede I."/>
            <person name="Drula E."/>
            <person name="Henrissat B."/>
            <person name="Morin E."/>
            <person name="Kohler A."/>
            <person name="Barry K."/>
            <person name="LaButti K."/>
            <person name="Morin E."/>
            <person name="Salamov A."/>
            <person name="Lipzen A."/>
            <person name="Mereny Z."/>
            <person name="Hegedus B."/>
            <person name="Baldrian P."/>
            <person name="Stursova M."/>
            <person name="Weitz H."/>
            <person name="Taylor A."/>
            <person name="Grigoriev I.V."/>
            <person name="Nagy L.G."/>
            <person name="Martin F."/>
            <person name="Kauserud H."/>
        </authorList>
    </citation>
    <scope>NUCLEOTIDE SEQUENCE</scope>
    <source>
        <strain evidence="2">CBHHK200</strain>
    </source>
</reference>
<organism evidence="2 3">
    <name type="scientific">Mycena alexandri</name>
    <dbReference type="NCBI Taxonomy" id="1745969"/>
    <lineage>
        <taxon>Eukaryota</taxon>
        <taxon>Fungi</taxon>
        <taxon>Dikarya</taxon>
        <taxon>Basidiomycota</taxon>
        <taxon>Agaricomycotina</taxon>
        <taxon>Agaricomycetes</taxon>
        <taxon>Agaricomycetidae</taxon>
        <taxon>Agaricales</taxon>
        <taxon>Marasmiineae</taxon>
        <taxon>Mycenaceae</taxon>
        <taxon>Mycena</taxon>
    </lineage>
</organism>
<evidence type="ECO:0000313" key="3">
    <source>
        <dbReference type="Proteomes" id="UP001218188"/>
    </source>
</evidence>
<feature type="compositionally biased region" description="Basic residues" evidence="1">
    <location>
        <begin position="60"/>
        <end position="74"/>
    </location>
</feature>
<comment type="caution">
    <text evidence="2">The sequence shown here is derived from an EMBL/GenBank/DDBJ whole genome shotgun (WGS) entry which is preliminary data.</text>
</comment>
<feature type="compositionally biased region" description="Basic residues" evidence="1">
    <location>
        <begin position="37"/>
        <end position="50"/>
    </location>
</feature>